<feature type="region of interest" description="Disordered" evidence="1">
    <location>
        <begin position="270"/>
        <end position="308"/>
    </location>
</feature>
<gene>
    <name evidence="2" type="ORF">EVB35_040</name>
</gene>
<keyword evidence="3" id="KW-1185">Reference proteome</keyword>
<evidence type="ECO:0000313" key="3">
    <source>
        <dbReference type="Proteomes" id="UP000661685"/>
    </source>
</evidence>
<proteinExistence type="predicted"/>
<feature type="compositionally biased region" description="Basic and acidic residues" evidence="1">
    <location>
        <begin position="293"/>
        <end position="308"/>
    </location>
</feature>
<evidence type="ECO:0000313" key="2">
    <source>
        <dbReference type="EMBL" id="QIG67220.1"/>
    </source>
</evidence>
<feature type="region of interest" description="Disordered" evidence="1">
    <location>
        <begin position="1"/>
        <end position="38"/>
    </location>
</feature>
<sequence>MPYDNIPEEFRPLDLSEGTTNSMGQPVVGGESAQDEAARKYKEENDQQWFFQTLGIAQDSNTETLVEGVQDSFTSGGNFAYDLMADYKRAFDNPYDPAFDPQKWIRDNAVKQGIDEQYLPNFSGVGSEKEANALLVDINSRKAAQQRLQRMGVTGQLTSGLIAGMVDVDTVLSAGVGLFGKGGIMATRMGRMMAGTATGTVAATAGAIASPENDWENVAVAALFSAGLSSLGKGGDLDPLHREINAGIARGRDEFDVRLRERDPNFDFNDDVSVHRPAFAPDPEPVPESIAKPAKEPAEPGAEKVERMPDSFDASEVTMDAGDEIWEVGRRSGDKASVGARQMNQQQADFGPASPTVETIKANADQYVRTNKLEDDYYYDFNKGKSKTAQAIGTGVRKTVDALGAAGLVTDFDKLYKTGSTVAKMFAHQFLSDGSARLTNARSAVHLRDDWRDVLRAEWYKPLTDARDSYMKRQGISQLNFMGRARATTDFYKKVVLAQEELRLNGRYHPNTDPDVLAAATGVNNWAKLDVQIGRGNGSTTSVPGYETMQAYDGYFPRKVSSKLQAAIIRDSARNPSKYGRRISEKDVEDMWTEYYTGAVSKDDARYIARATMNRAKTQDRGADMNVYGLLQGDSKEYFEGFLRAQGLPNGRVSSIMRALVKDAETRGKAGHTAGRLDGDIRFQASNGLKVIDFVDTDVESILTYRSGNTAGRAAAAAQGIRTQQDATAMIDAILDQQQRNINDPITLRDALSSPNKVDGVQSFANDLLDKDRTVTREYLQGIMSQFMGGGVITGTDAAVIARMKRMTVLATMNGLGLTQLAETGALMGAVGWREFVKQLPAAIKSDLTNPRSALIQELQSMGKLIPEEHLYNPRYMADLDMSLHAQSEYAQLFDQIVGKGLQVQGIISGMNKVRYAQQKMAMMVTIDRLFQAIKGTVPDAISAERLAQIGIDPAMLSELKKVAQHVTMNGNNVESLNTKAWGNAALVDDFGRAMGIATDQLVQKARLGESNAFFAGNGIASMFGQFLSYPLTAITKQAARNAYAGDTEAMYQAMYGFIMAGMVGMSKAVVAGRYEDLNPVTFAKQGFVQANITGWVPLVSDPLMSLLGADSLKFNPYGDVIRTPPPVDVLNRTLKAPSSIAGILTGDLSKENMRNLRYLPLIGNWYGMTALTNRLGD</sequence>
<reference evidence="2" key="1">
    <citation type="submission" date="2020-01" db="EMBL/GenBank/DDBJ databases">
        <title>Patterns of diversity and host range of bacteriophage communities associated with bean-nodulatin bacteria.</title>
        <authorList>
            <person name="Vann Cauwenberghe J."/>
            <person name="Santamaria R.I."/>
            <person name="Bustos P."/>
            <person name="Juarez S."/>
            <person name="Gonzalez V."/>
        </authorList>
    </citation>
    <scope>NUCLEOTIDE SEQUENCE</scope>
</reference>
<organism evidence="2 3">
    <name type="scientific">Rhizobium phage RHph_TM34</name>
    <dbReference type="NCBI Taxonomy" id="2509556"/>
    <lineage>
        <taxon>Viruses</taxon>
        <taxon>Duplodnaviria</taxon>
        <taxon>Heunggongvirae</taxon>
        <taxon>Uroviricota</taxon>
        <taxon>Caudoviricetes</taxon>
        <taxon>Autographivirales</taxon>
        <taxon>Dunnvirinae</taxon>
        <taxon>Tepoztlanvirus</taxon>
        <taxon>Tepoztlanvirus RHphTM34</taxon>
    </lineage>
</organism>
<evidence type="ECO:0000256" key="1">
    <source>
        <dbReference type="SAM" id="MobiDB-lite"/>
    </source>
</evidence>
<dbReference type="Proteomes" id="UP000661685">
    <property type="component" value="Segment"/>
</dbReference>
<dbReference type="EMBL" id="MN988466">
    <property type="protein sequence ID" value="QIG67220.1"/>
    <property type="molecule type" value="Genomic_DNA"/>
</dbReference>
<name>A0A7S5QWB1_9CAUD</name>
<accession>A0A7S5QWB1</accession>
<protein>
    <submittedName>
        <fullName evidence="2">Putative internal virion protein</fullName>
    </submittedName>
</protein>